<protein>
    <submittedName>
        <fullName evidence="7">Choline dehydrogenase-like flavoprotein</fullName>
    </submittedName>
</protein>
<dbReference type="InterPro" id="IPR051473">
    <property type="entry name" value="P2Ox-like"/>
</dbReference>
<evidence type="ECO:0000313" key="8">
    <source>
        <dbReference type="Proteomes" id="UP000236959"/>
    </source>
</evidence>
<evidence type="ECO:0000256" key="4">
    <source>
        <dbReference type="ARBA" id="ARBA00022827"/>
    </source>
</evidence>
<dbReference type="Pfam" id="PF05199">
    <property type="entry name" value="GMC_oxred_C"/>
    <property type="match status" value="1"/>
</dbReference>
<dbReference type="PANTHER" id="PTHR42784:SF1">
    <property type="entry name" value="PYRANOSE 2-OXIDASE"/>
    <property type="match status" value="1"/>
</dbReference>
<dbReference type="PANTHER" id="PTHR42784">
    <property type="entry name" value="PYRANOSE 2-OXIDASE"/>
    <property type="match status" value="1"/>
</dbReference>
<dbReference type="Proteomes" id="UP000236959">
    <property type="component" value="Unassembled WGS sequence"/>
</dbReference>
<accession>A0A2S3UXD8</accession>
<evidence type="ECO:0000259" key="6">
    <source>
        <dbReference type="Pfam" id="PF05199"/>
    </source>
</evidence>
<proteinExistence type="inferred from homology"/>
<reference evidence="7 8" key="1">
    <citation type="submission" date="2018-01" db="EMBL/GenBank/DDBJ databases">
        <title>Genomic Encyclopedia of Archaeal and Bacterial Type Strains, Phase II (KMG-II): from individual species to whole genera.</title>
        <authorList>
            <person name="Goeker M."/>
        </authorList>
    </citation>
    <scope>NUCLEOTIDE SEQUENCE [LARGE SCALE GENOMIC DNA]</scope>
    <source>
        <strain evidence="7 8">DSM 17023</strain>
    </source>
</reference>
<feature type="domain" description="Glucose-methanol-choline oxidoreductase C-terminal" evidence="6">
    <location>
        <begin position="499"/>
        <end position="629"/>
    </location>
</feature>
<dbReference type="GO" id="GO:0016614">
    <property type="term" value="F:oxidoreductase activity, acting on CH-OH group of donors"/>
    <property type="evidence" value="ECO:0007669"/>
    <property type="project" value="InterPro"/>
</dbReference>
<dbReference type="SUPFAM" id="SSF51905">
    <property type="entry name" value="FAD/NAD(P)-binding domain"/>
    <property type="match status" value="1"/>
</dbReference>
<keyword evidence="3" id="KW-0285">Flavoprotein</keyword>
<evidence type="ECO:0000256" key="1">
    <source>
        <dbReference type="ARBA" id="ARBA00001974"/>
    </source>
</evidence>
<organism evidence="7 8">
    <name type="scientific">Roseibium marinum</name>
    <dbReference type="NCBI Taxonomy" id="281252"/>
    <lineage>
        <taxon>Bacteria</taxon>
        <taxon>Pseudomonadati</taxon>
        <taxon>Pseudomonadota</taxon>
        <taxon>Alphaproteobacteria</taxon>
        <taxon>Hyphomicrobiales</taxon>
        <taxon>Stappiaceae</taxon>
        <taxon>Roseibium</taxon>
    </lineage>
</organism>
<sequence length="639" mass="69438">MGYDIPHEKVAATTYDVIIVGSGFAGANMAYLLGSSPYNKKVLIIESGQGIQRSREDYMENFYLNTFKSPSSPYPPNNNATFMDVPPEQVNTPRATVQDLVNGWAVDTVGKYQNLPEKSYLTYTANSMPFASTYERVAGGTGNHWMGTCLRMSPEDLKIQTEYGVGRDWPIDYNDLTDFYNQAEGLIGVSADVSQQDTAVGSEWPDDSQFTSGYAYPMRPITPSHLDGMIADAVTGQTLTDDNPNTALVSQTPAGRNSEPYMNRRVCHGNTNCTPICPIQAKYDPQFTLSLAMDTGNVDMISQSVVDWIDVDADGNVNTIHYITYESNAVPATSGATGDYTLSIDASTSVVIAAHAIESAKILLNSSRVTGKPIANSSGLVGCNLMDHPTYLAWGLMAQGKPAYGYRGPLSTSGIENLRTGVFRSTRAPWRIEIGNEAWNWPTGDPYTSGMDYLYGINKAGTNTGPDTVMGNAQYLTRLNDILTRQFRVAFLVEQPASAQNRMVLSETYTDNLGIPRPELTYVLDDYTMAGFNEARLAATKLIETLLGGTEYTAFDNTSAAQFNYGGLDYNYQGAGHICGTHVMGTSPADSVVDSFQKSWDHNNLYLCGCGSMPSIGTENPTLTMLALACRSVTQIGTA</sequence>
<keyword evidence="4" id="KW-0274">FAD</keyword>
<comment type="cofactor">
    <cofactor evidence="1">
        <name>FAD</name>
        <dbReference type="ChEBI" id="CHEBI:57692"/>
    </cofactor>
</comment>
<dbReference type="EMBL" id="PPCN01000003">
    <property type="protein sequence ID" value="POF32388.1"/>
    <property type="molecule type" value="Genomic_DNA"/>
</dbReference>
<dbReference type="OrthoDB" id="9798604at2"/>
<evidence type="ECO:0000256" key="5">
    <source>
        <dbReference type="ARBA" id="ARBA00023002"/>
    </source>
</evidence>
<evidence type="ECO:0000256" key="3">
    <source>
        <dbReference type="ARBA" id="ARBA00022630"/>
    </source>
</evidence>
<evidence type="ECO:0000256" key="2">
    <source>
        <dbReference type="ARBA" id="ARBA00010790"/>
    </source>
</evidence>
<comment type="similarity">
    <text evidence="2">Belongs to the GMC oxidoreductase family.</text>
</comment>
<keyword evidence="8" id="KW-1185">Reference proteome</keyword>
<name>A0A2S3UXD8_9HYPH</name>
<dbReference type="InterPro" id="IPR036188">
    <property type="entry name" value="FAD/NAD-bd_sf"/>
</dbReference>
<dbReference type="Gene3D" id="3.50.50.60">
    <property type="entry name" value="FAD/NAD(P)-binding domain"/>
    <property type="match status" value="2"/>
</dbReference>
<keyword evidence="5" id="KW-0560">Oxidoreductase</keyword>
<evidence type="ECO:0000313" key="7">
    <source>
        <dbReference type="EMBL" id="POF32388.1"/>
    </source>
</evidence>
<gene>
    <name evidence="7" type="ORF">CLV41_103311</name>
</gene>
<dbReference type="AlphaFoldDB" id="A0A2S3UXD8"/>
<dbReference type="RefSeq" id="WP_103222305.1">
    <property type="nucleotide sequence ID" value="NZ_PPCN01000003.1"/>
</dbReference>
<dbReference type="InterPro" id="IPR007867">
    <property type="entry name" value="GMC_OxRtase_C"/>
</dbReference>
<comment type="caution">
    <text evidence="7">The sequence shown here is derived from an EMBL/GenBank/DDBJ whole genome shotgun (WGS) entry which is preliminary data.</text>
</comment>